<reference evidence="2" key="2">
    <citation type="journal article" date="2021" name="PeerJ">
        <title>Extensive microbial diversity within the chicken gut microbiome revealed by metagenomics and culture.</title>
        <authorList>
            <person name="Gilroy R."/>
            <person name="Ravi A."/>
            <person name="Getino M."/>
            <person name="Pursley I."/>
            <person name="Horton D.L."/>
            <person name="Alikhan N.F."/>
            <person name="Baker D."/>
            <person name="Gharbi K."/>
            <person name="Hall N."/>
            <person name="Watson M."/>
            <person name="Adriaenssens E.M."/>
            <person name="Foster-Nyarko E."/>
            <person name="Jarju S."/>
            <person name="Secka A."/>
            <person name="Antonio M."/>
            <person name="Oren A."/>
            <person name="Chaudhuri R.R."/>
            <person name="La Ragione R."/>
            <person name="Hildebrand F."/>
            <person name="Pallen M.J."/>
        </authorList>
    </citation>
    <scope>NUCLEOTIDE SEQUENCE</scope>
    <source>
        <strain evidence="2">35461</strain>
    </source>
</reference>
<dbReference type="InterPro" id="IPR038765">
    <property type="entry name" value="Papain-like_cys_pep_sf"/>
</dbReference>
<dbReference type="InterPro" id="IPR044934">
    <property type="entry name" value="Streptopain_sf"/>
</dbReference>
<keyword evidence="1" id="KW-0732">Signal</keyword>
<dbReference type="Pfam" id="PF01640">
    <property type="entry name" value="Peptidase_C10"/>
    <property type="match status" value="1"/>
</dbReference>
<dbReference type="GO" id="GO:0008234">
    <property type="term" value="F:cysteine-type peptidase activity"/>
    <property type="evidence" value="ECO:0007669"/>
    <property type="project" value="InterPro"/>
</dbReference>
<dbReference type="AlphaFoldDB" id="A0A9D1NPF9"/>
<dbReference type="Gene3D" id="3.90.70.50">
    <property type="entry name" value="Peptidase C10, streptopain"/>
    <property type="match status" value="1"/>
</dbReference>
<dbReference type="Proteomes" id="UP000886845">
    <property type="component" value="Unassembled WGS sequence"/>
</dbReference>
<feature type="chain" id="PRO_5039499124" evidence="1">
    <location>
        <begin position="19"/>
        <end position="301"/>
    </location>
</feature>
<evidence type="ECO:0000313" key="2">
    <source>
        <dbReference type="EMBL" id="HIV09858.1"/>
    </source>
</evidence>
<dbReference type="GO" id="GO:0006508">
    <property type="term" value="P:proteolysis"/>
    <property type="evidence" value="ECO:0007669"/>
    <property type="project" value="InterPro"/>
</dbReference>
<dbReference type="EMBL" id="DVOR01000228">
    <property type="protein sequence ID" value="HIV09858.1"/>
    <property type="molecule type" value="Genomic_DNA"/>
</dbReference>
<organism evidence="2 3">
    <name type="scientific">Candidatus Spyradenecus faecavium</name>
    <dbReference type="NCBI Taxonomy" id="2840947"/>
    <lineage>
        <taxon>Bacteria</taxon>
        <taxon>Pseudomonadati</taxon>
        <taxon>Lentisphaerota</taxon>
        <taxon>Lentisphaeria</taxon>
        <taxon>Lentisphaerales</taxon>
        <taxon>Lentisphaeraceae</taxon>
        <taxon>Lentisphaeraceae incertae sedis</taxon>
        <taxon>Candidatus Spyradenecus</taxon>
    </lineage>
</organism>
<comment type="caution">
    <text evidence="2">The sequence shown here is derived from an EMBL/GenBank/DDBJ whole genome shotgun (WGS) entry which is preliminary data.</text>
</comment>
<dbReference type="InterPro" id="IPR000200">
    <property type="entry name" value="Peptidase_C10"/>
</dbReference>
<proteinExistence type="predicted"/>
<sequence>MKWMLLCLALGAAGIAAAKVTLKDFPTRWTQGEAYRIYTPEGCPPGCVAIAGAAIVQYYKVEQGPALTSNSCRVNGEPRTLTTASETYNWDNPGDDDYARLAYNLGVRLGMSYETTSSSVAFAKLKDVLDDYGLASTYVSCVSGEPTAEDYKRLIQAPLRLGWPVALTIGGEPTSHAVIATGFNPTTGETQIFNGYGRQDWNTLPSIYVHGVGTYSKIYGLLIVRPPCEAGKIWVAVTGTVTAEGNLPSVTLTCNGQTATATPGDDGAYALALPVASGETLTLTCGGRSTTLAFTTPDETP</sequence>
<reference evidence="2" key="1">
    <citation type="submission" date="2020-10" db="EMBL/GenBank/DDBJ databases">
        <authorList>
            <person name="Gilroy R."/>
        </authorList>
    </citation>
    <scope>NUCLEOTIDE SEQUENCE</scope>
    <source>
        <strain evidence="2">35461</strain>
    </source>
</reference>
<evidence type="ECO:0000313" key="3">
    <source>
        <dbReference type="Proteomes" id="UP000886845"/>
    </source>
</evidence>
<gene>
    <name evidence="2" type="ORF">IAC79_07080</name>
</gene>
<dbReference type="SUPFAM" id="SSF54001">
    <property type="entry name" value="Cysteine proteinases"/>
    <property type="match status" value="1"/>
</dbReference>
<protein>
    <submittedName>
        <fullName evidence="2">C10 family peptidase</fullName>
    </submittedName>
</protein>
<feature type="signal peptide" evidence="1">
    <location>
        <begin position="1"/>
        <end position="18"/>
    </location>
</feature>
<name>A0A9D1NPF9_9BACT</name>
<accession>A0A9D1NPF9</accession>
<evidence type="ECO:0000256" key="1">
    <source>
        <dbReference type="SAM" id="SignalP"/>
    </source>
</evidence>